<evidence type="ECO:0000256" key="5">
    <source>
        <dbReference type="RuleBase" id="RU003679"/>
    </source>
</evidence>
<dbReference type="RefSeq" id="WP_131148380.1">
    <property type="nucleotide sequence ID" value="NZ_BMWV01000001.1"/>
</dbReference>
<dbReference type="InterPro" id="IPR001944">
    <property type="entry name" value="Glycoside_Hdrlase_35"/>
</dbReference>
<dbReference type="InterPro" id="IPR017853">
    <property type="entry name" value="GH"/>
</dbReference>
<feature type="chain" id="PRO_5044602002" description="Beta-galactosidase" evidence="6">
    <location>
        <begin position="24"/>
        <end position="822"/>
    </location>
</feature>
<feature type="signal peptide" evidence="6">
    <location>
        <begin position="1"/>
        <end position="23"/>
    </location>
</feature>
<dbReference type="Gene3D" id="3.20.20.80">
    <property type="entry name" value="Glycosidases"/>
    <property type="match status" value="1"/>
</dbReference>
<evidence type="ECO:0000256" key="6">
    <source>
        <dbReference type="SAM" id="SignalP"/>
    </source>
</evidence>
<reference evidence="8" key="3">
    <citation type="submission" date="2022-12" db="EMBL/GenBank/DDBJ databases">
        <authorList>
            <person name="Sun Q."/>
            <person name="Kim S."/>
        </authorList>
    </citation>
    <scope>NUCLEOTIDE SEQUENCE</scope>
    <source>
        <strain evidence="8">KCTC 12343</strain>
    </source>
</reference>
<keyword evidence="6" id="KW-0732">Signal</keyword>
<dbReference type="Proteomes" id="UP000292307">
    <property type="component" value="Chromosome"/>
</dbReference>
<accession>A0A411X5M1</accession>
<protein>
    <recommendedName>
        <fullName evidence="4">Beta-galactosidase</fullName>
        <ecNumber evidence="4">3.2.1.23</ecNumber>
    </recommendedName>
</protein>
<dbReference type="InterPro" id="IPR031330">
    <property type="entry name" value="Gly_Hdrlase_35_cat"/>
</dbReference>
<dbReference type="AlphaFoldDB" id="A0A411X5M1"/>
<evidence type="ECO:0000259" key="7">
    <source>
        <dbReference type="Pfam" id="PF01301"/>
    </source>
</evidence>
<organism evidence="8 11">
    <name type="scientific">Pseudoduganella albidiflava</name>
    <dbReference type="NCBI Taxonomy" id="321983"/>
    <lineage>
        <taxon>Bacteria</taxon>
        <taxon>Pseudomonadati</taxon>
        <taxon>Pseudomonadota</taxon>
        <taxon>Betaproteobacteria</taxon>
        <taxon>Burkholderiales</taxon>
        <taxon>Oxalobacteraceae</taxon>
        <taxon>Telluria group</taxon>
        <taxon>Pseudoduganella</taxon>
    </lineage>
</organism>
<dbReference type="InterPro" id="IPR019801">
    <property type="entry name" value="Glyco_hydro_35_CS"/>
</dbReference>
<dbReference type="OrthoDB" id="9813184at2"/>
<comment type="catalytic activity">
    <reaction evidence="4">
        <text>Hydrolysis of terminal non-reducing beta-D-galactose residues in beta-D-galactosides.</text>
        <dbReference type="EC" id="3.2.1.23"/>
    </reaction>
</comment>
<evidence type="ECO:0000256" key="4">
    <source>
        <dbReference type="RuleBase" id="RU000675"/>
    </source>
</evidence>
<dbReference type="SUPFAM" id="SSF51445">
    <property type="entry name" value="(Trans)glycosidases"/>
    <property type="match status" value="1"/>
</dbReference>
<dbReference type="EMBL" id="BMWV01000001">
    <property type="protein sequence ID" value="GGY26281.1"/>
    <property type="molecule type" value="Genomic_DNA"/>
</dbReference>
<dbReference type="EC" id="3.2.1.23" evidence="4"/>
<evidence type="ECO:0000313" key="10">
    <source>
        <dbReference type="Proteomes" id="UP000292307"/>
    </source>
</evidence>
<proteinExistence type="inferred from homology"/>
<evidence type="ECO:0000313" key="8">
    <source>
        <dbReference type="EMBL" id="GGY26281.1"/>
    </source>
</evidence>
<evidence type="ECO:0000313" key="9">
    <source>
        <dbReference type="EMBL" id="QBI04316.1"/>
    </source>
</evidence>
<dbReference type="PROSITE" id="PS01182">
    <property type="entry name" value="GLYCOSYL_HYDROL_F35"/>
    <property type="match status" value="1"/>
</dbReference>
<dbReference type="PANTHER" id="PTHR23421">
    <property type="entry name" value="BETA-GALACTOSIDASE RELATED"/>
    <property type="match status" value="1"/>
</dbReference>
<keyword evidence="2 4" id="KW-0378">Hydrolase</keyword>
<gene>
    <name evidence="9" type="ORF">EYF70_28500</name>
    <name evidence="8" type="ORF">GCM10007387_05290</name>
</gene>
<dbReference type="Pfam" id="PF01301">
    <property type="entry name" value="Glyco_hydro_35"/>
    <property type="match status" value="1"/>
</dbReference>
<dbReference type="Proteomes" id="UP000628442">
    <property type="component" value="Unassembled WGS sequence"/>
</dbReference>
<reference evidence="9 10" key="2">
    <citation type="submission" date="2019-02" db="EMBL/GenBank/DDBJ databases">
        <title>Draft Genome Sequences of Six Type Strains of the Genus Massilia.</title>
        <authorList>
            <person name="Miess H."/>
            <person name="Frediansyhah A."/>
            <person name="Gross H."/>
        </authorList>
    </citation>
    <scope>NUCLEOTIDE SEQUENCE [LARGE SCALE GENOMIC DNA]</scope>
    <source>
        <strain evidence="9 10">DSM 17472</strain>
    </source>
</reference>
<keyword evidence="3 4" id="KW-0326">Glycosidase</keyword>
<evidence type="ECO:0000256" key="1">
    <source>
        <dbReference type="ARBA" id="ARBA00009809"/>
    </source>
</evidence>
<reference evidence="8" key="1">
    <citation type="journal article" date="2014" name="Int. J. Syst. Evol. Microbiol.">
        <title>Complete genome sequence of Corynebacterium casei LMG S-19264T (=DSM 44701T), isolated from a smear-ripened cheese.</title>
        <authorList>
            <consortium name="US DOE Joint Genome Institute (JGI-PGF)"/>
            <person name="Walter F."/>
            <person name="Albersmeier A."/>
            <person name="Kalinowski J."/>
            <person name="Ruckert C."/>
        </authorList>
    </citation>
    <scope>NUCLEOTIDE SEQUENCE</scope>
    <source>
        <strain evidence="8">KCTC 12343</strain>
    </source>
</reference>
<dbReference type="EMBL" id="CP036401">
    <property type="protein sequence ID" value="QBI04316.1"/>
    <property type="molecule type" value="Genomic_DNA"/>
</dbReference>
<evidence type="ECO:0000256" key="3">
    <source>
        <dbReference type="ARBA" id="ARBA00023295"/>
    </source>
</evidence>
<evidence type="ECO:0000313" key="11">
    <source>
        <dbReference type="Proteomes" id="UP000628442"/>
    </source>
</evidence>
<comment type="similarity">
    <text evidence="1 5">Belongs to the glycosyl hydrolase 35 family.</text>
</comment>
<dbReference type="GO" id="GO:0004565">
    <property type="term" value="F:beta-galactosidase activity"/>
    <property type="evidence" value="ECO:0007669"/>
    <property type="project" value="UniProtKB-EC"/>
</dbReference>
<dbReference type="PRINTS" id="PR00742">
    <property type="entry name" value="GLHYDRLASE35"/>
</dbReference>
<feature type="domain" description="Glycoside hydrolase 35 catalytic" evidence="7">
    <location>
        <begin position="63"/>
        <end position="400"/>
    </location>
</feature>
<sequence>MSKQWKRPAMALATAFAISNALAAQVIGVDASAPAAAPVTGHLQLGAASTPRGSVLGANNRYLTLDGQPWMPVMGEFHYSRSPAATWEAELAKMKAAGITVVASYVIWNHHEPKDGAFDWKGNRDLRRFVQLCGKLGLKAVVRVGPWVHAEVRYGGIPDWVVDGMRTRGNDPQYLRHVARLYREIGAQLKGSLWKDGGPVIGLQLENEYNLGGPGEGAEHIAKLKQLALQAGMDVPYYTVTGWDGAQYPSGQVTPVFGGYVDEPWAVSTTELPPKETYAFRFDSRVSGDLGAQTKSHGPGTAETDIDKTPFLGAEYGAGLPFMYRRRPVVSPDDIASMLPVQLGSGVNLMGYYMFHGGRNPVGGTTLEESSISGGYNDTPAINYDFQAPLGPDGQQRAVLEYLRPFHYFIAGFGDRLAPMTVRKPDVTPEGPKDLRTPRVAVRSSGDSAFVFVNNHVRQYPMPAQALQFDVKLAGGTVRFPRQPVTVPNGAYAIWPVNFDLDGTRLRYATAQPVARLDGGADGITYVFAASAGIPAELALEADSAAIDTAAPRSMAGSATVVDVTPGTARALTIRRAGARPVHLLVLPADQSRRLSIGEIAGQRRLVLSGQQTWFDGGKLHLRSVGEAAMRFAVYPALARTPKAAGSAGSATLRAQGSDGVFQAYEATLPAVQLTATAAPLRQALPAPAVMKGGLAKAAIQPIPEAWRTAATWRIDVQPDALKHVDDALLQIDFTGDIGRLFDGTRLADDWYYSGYRWQSGLKALAANGQQPNELSLAVLPLRADAPVYIPKEARPDFGAQSQIARVNNVSLVPVYKVTVTP</sequence>
<keyword evidence="10" id="KW-1185">Reference proteome</keyword>
<dbReference type="GO" id="GO:0005975">
    <property type="term" value="P:carbohydrate metabolic process"/>
    <property type="evidence" value="ECO:0007669"/>
    <property type="project" value="InterPro"/>
</dbReference>
<evidence type="ECO:0000256" key="2">
    <source>
        <dbReference type="ARBA" id="ARBA00022801"/>
    </source>
</evidence>
<name>A0A411X5M1_9BURK</name>